<evidence type="ECO:0000256" key="3">
    <source>
        <dbReference type="ARBA" id="ARBA00022691"/>
    </source>
</evidence>
<dbReference type="PANTHER" id="PTHR43712">
    <property type="entry name" value="PUTATIVE (AFU_ORTHOLOGUE AFUA_4G14580)-RELATED"/>
    <property type="match status" value="1"/>
</dbReference>
<dbReference type="InterPro" id="IPR016461">
    <property type="entry name" value="COMT-like"/>
</dbReference>
<dbReference type="CDD" id="cd02440">
    <property type="entry name" value="AdoMet_MTases"/>
    <property type="match status" value="1"/>
</dbReference>
<evidence type="ECO:0000259" key="5">
    <source>
        <dbReference type="Pfam" id="PF08100"/>
    </source>
</evidence>
<dbReference type="Gene3D" id="3.40.50.150">
    <property type="entry name" value="Vaccinia Virus protein VP39"/>
    <property type="match status" value="1"/>
</dbReference>
<dbReference type="InterPro" id="IPR029063">
    <property type="entry name" value="SAM-dependent_MTases_sf"/>
</dbReference>
<dbReference type="SUPFAM" id="SSF46785">
    <property type="entry name" value="Winged helix' DNA-binding domain"/>
    <property type="match status" value="1"/>
</dbReference>
<dbReference type="PANTHER" id="PTHR43712:SF2">
    <property type="entry name" value="O-METHYLTRANSFERASE CICE"/>
    <property type="match status" value="1"/>
</dbReference>
<dbReference type="Pfam" id="PF00891">
    <property type="entry name" value="Methyltransf_2"/>
    <property type="match status" value="1"/>
</dbReference>
<name>A0ABX7Q2T1_9BACT</name>
<dbReference type="PIRSF" id="PIRSF005739">
    <property type="entry name" value="O-mtase"/>
    <property type="match status" value="1"/>
</dbReference>
<dbReference type="InterPro" id="IPR036390">
    <property type="entry name" value="WH_DNA-bd_sf"/>
</dbReference>
<dbReference type="GO" id="GO:0008168">
    <property type="term" value="F:methyltransferase activity"/>
    <property type="evidence" value="ECO:0007669"/>
    <property type="project" value="UniProtKB-KW"/>
</dbReference>
<dbReference type="RefSeq" id="WP_207163188.1">
    <property type="nucleotide sequence ID" value="NZ_CP071382.1"/>
</dbReference>
<accession>A0ABX7Q2T1</accession>
<dbReference type="InterPro" id="IPR001077">
    <property type="entry name" value="COMT_C"/>
</dbReference>
<keyword evidence="3" id="KW-0949">S-adenosyl-L-methionine</keyword>
<evidence type="ECO:0000313" key="6">
    <source>
        <dbReference type="EMBL" id="QSV45383.1"/>
    </source>
</evidence>
<reference evidence="6 7" key="1">
    <citation type="submission" date="2021-03" db="EMBL/GenBank/DDBJ databases">
        <title>Geobacter metallireducens gen. nov. sp. nov., a microorganism capable of coupling the complete oxidation of organic compounds to the reduction of iron and other metals.</title>
        <authorList>
            <person name="Li Y."/>
        </authorList>
    </citation>
    <scope>NUCLEOTIDE SEQUENCE [LARGE SCALE GENOMIC DNA]</scope>
    <source>
        <strain evidence="6 7">Jerry-YX</strain>
    </source>
</reference>
<sequence length="333" mass="35649">MDEKIWTPAELLQLSGGYWSVCALHAAVALDVVTPLAGEPLTAAEAADFLGADARGIAMLLDALAAMALVYKRDGRFEATPFAAKYLAKCSPDYLGYIIMHHHYLMPGWSRLDVAVRSGGPVRESSSHGNDEGERESFLMGMFNLAMQSAPRVAPLIDLSGRGRLLDLGGGPGTWAIHFCMQNPALEAVVYDFPATRRFAEETIVRFGLAERIGFVAGDFLDNGIPGGFDVVWLSQILHAYGPDQCEIILQKAIASLEPGGVLLVQEFILNDDRSGPLFPALFSLNMLVGTSAGQAYAEGELCAMLAAAGLRDVRRLPLELPNGAGIIAGTMP</sequence>
<dbReference type="EMBL" id="CP071382">
    <property type="protein sequence ID" value="QSV45383.1"/>
    <property type="molecule type" value="Genomic_DNA"/>
</dbReference>
<gene>
    <name evidence="6" type="ORF">JZM60_14855</name>
</gene>
<feature type="domain" description="O-methyltransferase dimerisation" evidence="5">
    <location>
        <begin position="12"/>
        <end position="88"/>
    </location>
</feature>
<organism evidence="6 7">
    <name type="scientific">Geobacter benzoatilyticus</name>
    <dbReference type="NCBI Taxonomy" id="2815309"/>
    <lineage>
        <taxon>Bacteria</taxon>
        <taxon>Pseudomonadati</taxon>
        <taxon>Thermodesulfobacteriota</taxon>
        <taxon>Desulfuromonadia</taxon>
        <taxon>Geobacterales</taxon>
        <taxon>Geobacteraceae</taxon>
        <taxon>Geobacter</taxon>
    </lineage>
</organism>
<dbReference type="Gene3D" id="1.10.10.10">
    <property type="entry name" value="Winged helix-like DNA-binding domain superfamily/Winged helix DNA-binding domain"/>
    <property type="match status" value="1"/>
</dbReference>
<dbReference type="SUPFAM" id="SSF53335">
    <property type="entry name" value="S-adenosyl-L-methionine-dependent methyltransferases"/>
    <property type="match status" value="1"/>
</dbReference>
<feature type="domain" description="O-methyltransferase C-terminal" evidence="4">
    <location>
        <begin position="127"/>
        <end position="311"/>
    </location>
</feature>
<dbReference type="Proteomes" id="UP000663651">
    <property type="component" value="Chromosome"/>
</dbReference>
<dbReference type="GO" id="GO:0032259">
    <property type="term" value="P:methylation"/>
    <property type="evidence" value="ECO:0007669"/>
    <property type="project" value="UniProtKB-KW"/>
</dbReference>
<dbReference type="PROSITE" id="PS51683">
    <property type="entry name" value="SAM_OMT_II"/>
    <property type="match status" value="1"/>
</dbReference>
<evidence type="ECO:0000256" key="1">
    <source>
        <dbReference type="ARBA" id="ARBA00022603"/>
    </source>
</evidence>
<dbReference type="InterPro" id="IPR036388">
    <property type="entry name" value="WH-like_DNA-bd_sf"/>
</dbReference>
<proteinExistence type="predicted"/>
<dbReference type="InterPro" id="IPR012967">
    <property type="entry name" value="COMT_dimerisation"/>
</dbReference>
<evidence type="ECO:0000256" key="2">
    <source>
        <dbReference type="ARBA" id="ARBA00022679"/>
    </source>
</evidence>
<evidence type="ECO:0000259" key="4">
    <source>
        <dbReference type="Pfam" id="PF00891"/>
    </source>
</evidence>
<dbReference type="Pfam" id="PF08100">
    <property type="entry name" value="Dimerisation"/>
    <property type="match status" value="1"/>
</dbReference>
<keyword evidence="7" id="KW-1185">Reference proteome</keyword>
<evidence type="ECO:0000313" key="7">
    <source>
        <dbReference type="Proteomes" id="UP000663651"/>
    </source>
</evidence>
<keyword evidence="2" id="KW-0808">Transferase</keyword>
<keyword evidence="1 6" id="KW-0489">Methyltransferase</keyword>
<protein>
    <submittedName>
        <fullName evidence="6">Methyltransferase domain-containing protein</fullName>
    </submittedName>
</protein>